<dbReference type="GO" id="GO:0005634">
    <property type="term" value="C:nucleus"/>
    <property type="evidence" value="ECO:0007669"/>
    <property type="project" value="UniProtKB-SubCell"/>
</dbReference>
<organism evidence="6 7">
    <name type="scientific">Rhizoctonia solani</name>
    <dbReference type="NCBI Taxonomy" id="456999"/>
    <lineage>
        <taxon>Eukaryota</taxon>
        <taxon>Fungi</taxon>
        <taxon>Dikarya</taxon>
        <taxon>Basidiomycota</taxon>
        <taxon>Agaricomycotina</taxon>
        <taxon>Agaricomycetes</taxon>
        <taxon>Cantharellales</taxon>
        <taxon>Ceratobasidiaceae</taxon>
        <taxon>Rhizoctonia</taxon>
    </lineage>
</organism>
<evidence type="ECO:0000256" key="2">
    <source>
        <dbReference type="ARBA" id="ARBA00004496"/>
    </source>
</evidence>
<evidence type="ECO:0000313" key="6">
    <source>
        <dbReference type="EMBL" id="KAF8682366.1"/>
    </source>
</evidence>
<accession>A0A8H7HAP8</accession>
<evidence type="ECO:0000256" key="1">
    <source>
        <dbReference type="ARBA" id="ARBA00004123"/>
    </source>
</evidence>
<dbReference type="InterPro" id="IPR044159">
    <property type="entry name" value="IQM"/>
</dbReference>
<feature type="compositionally biased region" description="Basic and acidic residues" evidence="5">
    <location>
        <begin position="409"/>
        <end position="431"/>
    </location>
</feature>
<sequence>MSIEQAHGEQEVQAARVILKHWRARQKRSTSPKEADGRWQDALIQAQARTNLRSAERGENDPKSRLRRAVFLAGRLQDGEALPSDHEGLPDKNSKMLETQHWLELIDGKHRYGSNPWLLVVKFYHRKWQEEDTTENFFKWLDHGGGKDLSLPECSREQLENERIVYLSREQRANYLVRIDDQGLLRWARNNELVDTRSNRWKDAGDGRGIVPLTAEEMRGAEISEAPAKHGRIGFRSNSSDSLLNSGEAHYVDTVSKPGDNKFQKTIRSHFTSKGIMERLLRKTVKKNTWIYVCDMKRNLFIGIKETGAFQHSSFTAGGLISSAGLIKVKMGRIHKLSPLSGHYRTSVDHYRLFLDELGRQGADLKKVQVTKAELTLWGLEHYKRFQKSKQAKQKELAGTLKRAASFKSKGESPTEHEDHGRPTSDLQTYEKKKAQEIQKDERWLEGARWRKDILVGRIDHMGEEDKEQSVQGVRRELGNEKPTITCEQEGGMPK</sequence>
<evidence type="ECO:0000256" key="5">
    <source>
        <dbReference type="SAM" id="MobiDB-lite"/>
    </source>
</evidence>
<dbReference type="GO" id="GO:0005737">
    <property type="term" value="C:cytoplasm"/>
    <property type="evidence" value="ECO:0007669"/>
    <property type="project" value="UniProtKB-SubCell"/>
</dbReference>
<proteinExistence type="predicted"/>
<evidence type="ECO:0000256" key="3">
    <source>
        <dbReference type="ARBA" id="ARBA00022490"/>
    </source>
</evidence>
<evidence type="ECO:0000256" key="4">
    <source>
        <dbReference type="ARBA" id="ARBA00023242"/>
    </source>
</evidence>
<dbReference type="EMBL" id="JACYCC010000035">
    <property type="protein sequence ID" value="KAF8682366.1"/>
    <property type="molecule type" value="Genomic_DNA"/>
</dbReference>
<reference evidence="6" key="1">
    <citation type="submission" date="2020-09" db="EMBL/GenBank/DDBJ databases">
        <title>Comparative genome analyses of four rice-infecting Rhizoctonia solani isolates reveal extensive enrichment of homogalacturonan modification genes.</title>
        <authorList>
            <person name="Lee D.-Y."/>
            <person name="Jeon J."/>
            <person name="Kim K.-T."/>
            <person name="Cheong K."/>
            <person name="Song H."/>
            <person name="Choi G."/>
            <person name="Ko J."/>
            <person name="Opiyo S.O."/>
            <person name="Zuo S."/>
            <person name="Madhav S."/>
            <person name="Lee Y.-H."/>
            <person name="Wang G.-L."/>
        </authorList>
    </citation>
    <scope>NUCLEOTIDE SEQUENCE</scope>
    <source>
        <strain evidence="6">AG1-IA YN-7</strain>
    </source>
</reference>
<comment type="subcellular location">
    <subcellularLocation>
        <location evidence="2">Cytoplasm</location>
    </subcellularLocation>
    <subcellularLocation>
        <location evidence="1">Nucleus</location>
    </subcellularLocation>
</comment>
<name>A0A8H7HAP8_9AGAM</name>
<dbReference type="PANTHER" id="PTHR31250">
    <property type="entry name" value="IQ DOMAIN-CONTAINING PROTEIN IQM3"/>
    <property type="match status" value="1"/>
</dbReference>
<dbReference type="AlphaFoldDB" id="A0A8H7HAP8"/>
<keyword evidence="4" id="KW-0539">Nucleus</keyword>
<keyword evidence="3" id="KW-0963">Cytoplasm</keyword>
<gene>
    <name evidence="6" type="ORF">RHS04_02545</name>
</gene>
<feature type="region of interest" description="Disordered" evidence="5">
    <location>
        <begin position="461"/>
        <end position="495"/>
    </location>
</feature>
<dbReference type="PANTHER" id="PTHR31250:SF27">
    <property type="entry name" value="IQ DOMAIN-CONTAINING PROTEIN IQM5"/>
    <property type="match status" value="1"/>
</dbReference>
<dbReference type="Proteomes" id="UP000650582">
    <property type="component" value="Unassembled WGS sequence"/>
</dbReference>
<evidence type="ECO:0000313" key="7">
    <source>
        <dbReference type="Proteomes" id="UP000650582"/>
    </source>
</evidence>
<protein>
    <submittedName>
        <fullName evidence="6">IQ calmodulin-binding motif protein</fullName>
    </submittedName>
</protein>
<comment type="caution">
    <text evidence="6">The sequence shown here is derived from an EMBL/GenBank/DDBJ whole genome shotgun (WGS) entry which is preliminary data.</text>
</comment>
<feature type="region of interest" description="Disordered" evidence="5">
    <location>
        <begin position="394"/>
        <end position="431"/>
    </location>
</feature>